<proteinExistence type="predicted"/>
<dbReference type="Pfam" id="PF11275">
    <property type="entry name" value="DUF3077"/>
    <property type="match status" value="1"/>
</dbReference>
<name>A0A1X0ZQ26_PSEPU</name>
<protein>
    <recommendedName>
        <fullName evidence="3">DUF3077 domain-containing protein</fullName>
    </recommendedName>
</protein>
<evidence type="ECO:0008006" key="3">
    <source>
        <dbReference type="Google" id="ProtNLM"/>
    </source>
</evidence>
<dbReference type="InterPro" id="IPR021427">
    <property type="entry name" value="DUF3077"/>
</dbReference>
<reference evidence="1 2" key="1">
    <citation type="submission" date="2017-04" db="EMBL/GenBank/DDBJ databases">
        <title>Presence of VIM-2 positive Pseudomonas species in chickens and their surrounding environment.</title>
        <authorList>
            <person name="Zhang R."/>
        </authorList>
    </citation>
    <scope>NUCLEOTIDE SEQUENCE [LARGE SCALE GENOMIC DNA]</scope>
    <source>
        <strain evidence="1 2">DZ-C18</strain>
    </source>
</reference>
<evidence type="ECO:0000313" key="2">
    <source>
        <dbReference type="Proteomes" id="UP000193675"/>
    </source>
</evidence>
<sequence length="87" mass="9259">MTMTSKTVGVTCFGYGTGDAPLFRVEPGQDAILALDQASAMLQCVRRMTLLAATDGEADLGWAAHLLSDMAKAIMDDVEVGRQRAQP</sequence>
<accession>A0A1X0ZQ26</accession>
<gene>
    <name evidence="1" type="ORF">B7H17_20990</name>
</gene>
<organism evidence="1 2">
    <name type="scientific">Pseudomonas putida</name>
    <name type="common">Arthrobacter siderocapsulatus</name>
    <dbReference type="NCBI Taxonomy" id="303"/>
    <lineage>
        <taxon>Bacteria</taxon>
        <taxon>Pseudomonadati</taxon>
        <taxon>Pseudomonadota</taxon>
        <taxon>Gammaproteobacteria</taxon>
        <taxon>Pseudomonadales</taxon>
        <taxon>Pseudomonadaceae</taxon>
        <taxon>Pseudomonas</taxon>
    </lineage>
</organism>
<comment type="caution">
    <text evidence="1">The sequence shown here is derived from an EMBL/GenBank/DDBJ whole genome shotgun (WGS) entry which is preliminary data.</text>
</comment>
<evidence type="ECO:0000313" key="1">
    <source>
        <dbReference type="EMBL" id="ORL61062.1"/>
    </source>
</evidence>
<dbReference type="Proteomes" id="UP000193675">
    <property type="component" value="Unassembled WGS sequence"/>
</dbReference>
<dbReference type="EMBL" id="NBWC01000034">
    <property type="protein sequence ID" value="ORL61062.1"/>
    <property type="molecule type" value="Genomic_DNA"/>
</dbReference>
<dbReference type="OrthoDB" id="6899489at2"/>
<dbReference type="AlphaFoldDB" id="A0A1X0ZQ26"/>